<accession>A0ABU6SB21</accession>
<dbReference type="Proteomes" id="UP001341840">
    <property type="component" value="Unassembled WGS sequence"/>
</dbReference>
<reference evidence="1 2" key="1">
    <citation type="journal article" date="2023" name="Plants (Basel)">
        <title>Bridging the Gap: Combining Genomics and Transcriptomics Approaches to Understand Stylosanthes scabra, an Orphan Legume from the Brazilian Caatinga.</title>
        <authorList>
            <person name="Ferreira-Neto J.R.C."/>
            <person name="da Silva M.D."/>
            <person name="Binneck E."/>
            <person name="de Melo N.F."/>
            <person name="da Silva R.H."/>
            <person name="de Melo A.L.T.M."/>
            <person name="Pandolfi V."/>
            <person name="Bustamante F.O."/>
            <person name="Brasileiro-Vidal A.C."/>
            <person name="Benko-Iseppon A.M."/>
        </authorList>
    </citation>
    <scope>NUCLEOTIDE SEQUENCE [LARGE SCALE GENOMIC DNA]</scope>
    <source>
        <tissue evidence="1">Leaves</tissue>
    </source>
</reference>
<sequence length="55" mass="6884">MTPPHAVQFWCDRWRAFYRLQRGYEYMIYESWWMRAAKRLRAIMHEIRNKGAPHA</sequence>
<organism evidence="1 2">
    <name type="scientific">Stylosanthes scabra</name>
    <dbReference type="NCBI Taxonomy" id="79078"/>
    <lineage>
        <taxon>Eukaryota</taxon>
        <taxon>Viridiplantae</taxon>
        <taxon>Streptophyta</taxon>
        <taxon>Embryophyta</taxon>
        <taxon>Tracheophyta</taxon>
        <taxon>Spermatophyta</taxon>
        <taxon>Magnoliopsida</taxon>
        <taxon>eudicotyledons</taxon>
        <taxon>Gunneridae</taxon>
        <taxon>Pentapetalae</taxon>
        <taxon>rosids</taxon>
        <taxon>fabids</taxon>
        <taxon>Fabales</taxon>
        <taxon>Fabaceae</taxon>
        <taxon>Papilionoideae</taxon>
        <taxon>50 kb inversion clade</taxon>
        <taxon>dalbergioids sensu lato</taxon>
        <taxon>Dalbergieae</taxon>
        <taxon>Pterocarpus clade</taxon>
        <taxon>Stylosanthes</taxon>
    </lineage>
</organism>
<comment type="caution">
    <text evidence="1">The sequence shown here is derived from an EMBL/GenBank/DDBJ whole genome shotgun (WGS) entry which is preliminary data.</text>
</comment>
<keyword evidence="2" id="KW-1185">Reference proteome</keyword>
<evidence type="ECO:0000313" key="1">
    <source>
        <dbReference type="EMBL" id="MED6133645.1"/>
    </source>
</evidence>
<proteinExistence type="predicted"/>
<protein>
    <submittedName>
        <fullName evidence="1">Uncharacterized protein</fullName>
    </submittedName>
</protein>
<gene>
    <name evidence="1" type="ORF">PIB30_030040</name>
</gene>
<name>A0ABU6SB21_9FABA</name>
<dbReference type="EMBL" id="JASCZI010060539">
    <property type="protein sequence ID" value="MED6133645.1"/>
    <property type="molecule type" value="Genomic_DNA"/>
</dbReference>
<evidence type="ECO:0000313" key="2">
    <source>
        <dbReference type="Proteomes" id="UP001341840"/>
    </source>
</evidence>